<evidence type="ECO:0000256" key="1">
    <source>
        <dbReference type="ARBA" id="ARBA00004123"/>
    </source>
</evidence>
<evidence type="ECO:0000256" key="2">
    <source>
        <dbReference type="ARBA" id="ARBA00009001"/>
    </source>
</evidence>
<evidence type="ECO:0000259" key="8">
    <source>
        <dbReference type="Pfam" id="PF02229"/>
    </source>
</evidence>
<organism evidence="9 10">
    <name type="scientific">Aspergillus kawachii</name>
    <name type="common">White koji mold</name>
    <name type="synonym">Aspergillus awamori var. kawachi</name>
    <dbReference type="NCBI Taxonomy" id="1069201"/>
    <lineage>
        <taxon>Eukaryota</taxon>
        <taxon>Fungi</taxon>
        <taxon>Dikarya</taxon>
        <taxon>Ascomycota</taxon>
        <taxon>Pezizomycotina</taxon>
        <taxon>Eurotiomycetes</taxon>
        <taxon>Eurotiomycetidae</taxon>
        <taxon>Eurotiales</taxon>
        <taxon>Aspergillaceae</taxon>
        <taxon>Aspergillus</taxon>
        <taxon>Aspergillus subgen. Circumdati</taxon>
    </lineage>
</organism>
<name>A0A146FYL7_ASPKA</name>
<dbReference type="GO" id="GO:0060261">
    <property type="term" value="P:positive regulation of transcription initiation by RNA polymerase II"/>
    <property type="evidence" value="ECO:0007669"/>
    <property type="project" value="InterPro"/>
</dbReference>
<keyword evidence="5" id="KW-0804">Transcription</keyword>
<dbReference type="Proteomes" id="UP000075230">
    <property type="component" value="Unassembled WGS sequence"/>
</dbReference>
<dbReference type="Gene3D" id="2.30.31.10">
    <property type="entry name" value="Transcriptional Coactivator Pc4, Chain A"/>
    <property type="match status" value="1"/>
</dbReference>
<accession>A0A146FYL7</accession>
<comment type="subcellular location">
    <subcellularLocation>
        <location evidence="1">Nucleus</location>
    </subcellularLocation>
</comment>
<evidence type="ECO:0000256" key="6">
    <source>
        <dbReference type="ARBA" id="ARBA00023242"/>
    </source>
</evidence>
<dbReference type="Pfam" id="PF02229">
    <property type="entry name" value="PC4"/>
    <property type="match status" value="1"/>
</dbReference>
<dbReference type="InterPro" id="IPR009044">
    <property type="entry name" value="ssDNA-bd_transcriptional_reg"/>
</dbReference>
<protein>
    <recommendedName>
        <fullName evidence="8">Transcriptional coactivator p15 (PC4) C-terminal domain-containing protein</fullName>
    </recommendedName>
</protein>
<evidence type="ECO:0000313" key="10">
    <source>
        <dbReference type="Proteomes" id="UP000075230"/>
    </source>
</evidence>
<dbReference type="AlphaFoldDB" id="A0A146FYL7"/>
<reference evidence="9 10" key="1">
    <citation type="journal article" date="2016" name="DNA Res.">
        <title>Genome sequence of Aspergillus luchuensis NBRC 4314.</title>
        <authorList>
            <person name="Yamada O."/>
            <person name="Machida M."/>
            <person name="Hosoyama A."/>
            <person name="Goto M."/>
            <person name="Takahashi T."/>
            <person name="Futagami T."/>
            <person name="Yamagata Y."/>
            <person name="Takeuchi M."/>
            <person name="Kobayashi T."/>
            <person name="Koike H."/>
            <person name="Abe K."/>
            <person name="Asai K."/>
            <person name="Arita M."/>
            <person name="Fujita N."/>
            <person name="Fukuda K."/>
            <person name="Higa K."/>
            <person name="Horikawa H."/>
            <person name="Ishikawa T."/>
            <person name="Jinno K."/>
            <person name="Kato Y."/>
            <person name="Kirimura K."/>
            <person name="Mizutani O."/>
            <person name="Nakasone K."/>
            <person name="Sano M."/>
            <person name="Shiraishi Y."/>
            <person name="Tsukahara M."/>
            <person name="Gomi K."/>
        </authorList>
    </citation>
    <scope>NUCLEOTIDE SEQUENCE [LARGE SCALE GENOMIC DNA]</scope>
    <source>
        <strain evidence="9 10">RIB 2604</strain>
    </source>
</reference>
<feature type="domain" description="Transcriptional coactivator p15 (PC4) C-terminal" evidence="8">
    <location>
        <begin position="57"/>
        <end position="116"/>
    </location>
</feature>
<dbReference type="GO" id="GO:0003713">
    <property type="term" value="F:transcription coactivator activity"/>
    <property type="evidence" value="ECO:0007669"/>
    <property type="project" value="InterPro"/>
</dbReference>
<evidence type="ECO:0000313" key="9">
    <source>
        <dbReference type="EMBL" id="GAT30408.1"/>
    </source>
</evidence>
<feature type="region of interest" description="Disordered" evidence="7">
    <location>
        <begin position="125"/>
        <end position="178"/>
    </location>
</feature>
<dbReference type="VEuPathDB" id="FungiDB:ASPFODRAFT_33837"/>
<keyword evidence="3" id="KW-0805">Transcription regulation</keyword>
<reference evidence="10" key="2">
    <citation type="submission" date="2016-02" db="EMBL/GenBank/DDBJ databases">
        <title>Genome sequencing of Aspergillus luchuensis NBRC 4314.</title>
        <authorList>
            <person name="Yamada O."/>
        </authorList>
    </citation>
    <scope>NUCLEOTIDE SEQUENCE [LARGE SCALE GENOMIC DNA]</scope>
    <source>
        <strain evidence="10">RIB 2604</strain>
    </source>
</reference>
<dbReference type="PANTHER" id="PTHR13215">
    <property type="entry name" value="RNA POLYMERASE II TRANSCRIPTIONAL COACTIVATOR"/>
    <property type="match status" value="1"/>
</dbReference>
<dbReference type="GO" id="GO:0003677">
    <property type="term" value="F:DNA binding"/>
    <property type="evidence" value="ECO:0007669"/>
    <property type="project" value="UniProtKB-KW"/>
</dbReference>
<dbReference type="GO" id="GO:0005634">
    <property type="term" value="C:nucleus"/>
    <property type="evidence" value="ECO:0007669"/>
    <property type="project" value="UniProtKB-SubCell"/>
</dbReference>
<dbReference type="SUPFAM" id="SSF54447">
    <property type="entry name" value="ssDNA-binding transcriptional regulator domain"/>
    <property type="match status" value="1"/>
</dbReference>
<dbReference type="InterPro" id="IPR003173">
    <property type="entry name" value="PC4_C"/>
</dbReference>
<evidence type="ECO:0000256" key="5">
    <source>
        <dbReference type="ARBA" id="ARBA00023163"/>
    </source>
</evidence>
<keyword evidence="4" id="KW-0238">DNA-binding</keyword>
<evidence type="ECO:0000256" key="3">
    <source>
        <dbReference type="ARBA" id="ARBA00023015"/>
    </source>
</evidence>
<feature type="region of interest" description="Disordered" evidence="7">
    <location>
        <begin position="1"/>
        <end position="50"/>
    </location>
</feature>
<gene>
    <name evidence="9" type="ORF">RIB2604_03303900</name>
</gene>
<evidence type="ECO:0000256" key="4">
    <source>
        <dbReference type="ARBA" id="ARBA00023125"/>
    </source>
</evidence>
<comment type="similarity">
    <text evidence="2">Belongs to the transcriptional coactivator PC4 family.</text>
</comment>
<keyword evidence="6" id="KW-0539">Nucleus</keyword>
<dbReference type="EMBL" id="BCWF01000032">
    <property type="protein sequence ID" value="GAT30408.1"/>
    <property type="molecule type" value="Genomic_DNA"/>
</dbReference>
<sequence>MSSRARKREPDAESDSIDDPRSSKRTRGNVSKGNPDPNHTDLLAGQGKLDSNGDLYWEISKARRLTISSFRGKTLVSIREYYEKDGHELPGKKASSRNSSFAQGISLPIDQFSSLVRLLPHIETTLQNKGESIPRPQYDSDSKLTSENKECGDGSDDYSDDKDTRRNIEATSEDDSDE</sequence>
<comment type="caution">
    <text evidence="9">The sequence shown here is derived from an EMBL/GenBank/DDBJ whole genome shotgun (WGS) entry which is preliminary data.</text>
</comment>
<feature type="compositionally biased region" description="Basic and acidic residues" evidence="7">
    <location>
        <begin position="138"/>
        <end position="152"/>
    </location>
</feature>
<dbReference type="InterPro" id="IPR045125">
    <property type="entry name" value="Sub1/Tcp4-like"/>
</dbReference>
<proteinExistence type="inferred from homology"/>
<evidence type="ECO:0000256" key="7">
    <source>
        <dbReference type="SAM" id="MobiDB-lite"/>
    </source>
</evidence>